<protein>
    <recommendedName>
        <fullName evidence="2">RRM domain-containing protein</fullName>
    </recommendedName>
</protein>
<feature type="domain" description="RRM" evidence="2">
    <location>
        <begin position="9"/>
        <end position="84"/>
    </location>
</feature>
<gene>
    <name evidence="3" type="ORF">PY03159</name>
</gene>
<dbReference type="SMART" id="SM00360">
    <property type="entry name" value="RRM"/>
    <property type="match status" value="2"/>
</dbReference>
<accession>Q7RJU7</accession>
<evidence type="ECO:0000256" key="1">
    <source>
        <dbReference type="PROSITE-ProRule" id="PRU00176"/>
    </source>
</evidence>
<dbReference type="InterPro" id="IPR012677">
    <property type="entry name" value="Nucleotide-bd_a/b_plait_sf"/>
</dbReference>
<dbReference type="GO" id="GO:0003723">
    <property type="term" value="F:RNA binding"/>
    <property type="evidence" value="ECO:0007669"/>
    <property type="project" value="UniProtKB-UniRule"/>
</dbReference>
<keyword evidence="4" id="KW-1185">Reference proteome</keyword>
<organism evidence="3 4">
    <name type="scientific">Plasmodium yoelii yoelii</name>
    <dbReference type="NCBI Taxonomy" id="73239"/>
    <lineage>
        <taxon>Eukaryota</taxon>
        <taxon>Sar</taxon>
        <taxon>Alveolata</taxon>
        <taxon>Apicomplexa</taxon>
        <taxon>Aconoidasida</taxon>
        <taxon>Haemosporida</taxon>
        <taxon>Plasmodiidae</taxon>
        <taxon>Plasmodium</taxon>
        <taxon>Plasmodium (Vinckeia)</taxon>
    </lineage>
</organism>
<evidence type="ECO:0000313" key="4">
    <source>
        <dbReference type="Proteomes" id="UP000008553"/>
    </source>
</evidence>
<reference evidence="3 4" key="1">
    <citation type="journal article" date="2002" name="Nature">
        <title>Genome sequence and comparative analysis of the model rodent malaria parasite Plasmodium yoelii yoelii.</title>
        <authorList>
            <person name="Carlton J.M."/>
            <person name="Angiuoli S.V."/>
            <person name="Suh B.B."/>
            <person name="Kooij T.W."/>
            <person name="Pertea M."/>
            <person name="Silva J.C."/>
            <person name="Ermolaeva M.D."/>
            <person name="Allen J.E."/>
            <person name="Selengut J.D."/>
            <person name="Koo H.L."/>
            <person name="Peterson J.D."/>
            <person name="Pop M."/>
            <person name="Kosack D.S."/>
            <person name="Shumway M.F."/>
            <person name="Bidwell S.L."/>
            <person name="Shallom S.J."/>
            <person name="van Aken S.E."/>
            <person name="Riedmuller S.B."/>
            <person name="Feldblyum T.V."/>
            <person name="Cho J.K."/>
            <person name="Quackenbush J."/>
            <person name="Sedegah M."/>
            <person name="Shoaibi A."/>
            <person name="Cummings L.M."/>
            <person name="Florens L."/>
            <person name="Yates J.R."/>
            <person name="Raine J.D."/>
            <person name="Sinden R.E."/>
            <person name="Harris M.A."/>
            <person name="Cunningham D.A."/>
            <person name="Preiser P.R."/>
            <person name="Bergman L.W."/>
            <person name="Vaidya A.B."/>
            <person name="van Lin L.H."/>
            <person name="Janse C.J."/>
            <person name="Waters A.P."/>
            <person name="Smith H.O."/>
            <person name="White O.R."/>
            <person name="Salzberg S.L."/>
            <person name="Venter J.C."/>
            <person name="Fraser C.M."/>
            <person name="Hoffman S.L."/>
            <person name="Gardner M.J."/>
            <person name="Carucci D.J."/>
        </authorList>
    </citation>
    <scope>NUCLEOTIDE SEQUENCE [LARGE SCALE GENOMIC DNA]</scope>
    <source>
        <strain evidence="3 4">17XNL</strain>
    </source>
</reference>
<dbReference type="PaxDb" id="73239-Q7RJU7"/>
<sequence>MSLNFSIANVVYVKNLSANVSEEDIREKFKGCDEIISVVFKKFPGKDQKYCQVEFKTSKGITKASRLNGELLLNIPMYVTVIEPILQSQSFSETSNINEYDKNINNNDYNNSQYQNLQNFLGENQIISDQKKKLVDFQNELNEKNKKFDVFSKIIYMENIPEKYTENDVVEFFKNVGKTTNYKFLYNEQINKHTVYVEFINEENAKAALNLNGRK</sequence>
<evidence type="ECO:0000313" key="3">
    <source>
        <dbReference type="EMBL" id="EAA22699.1"/>
    </source>
</evidence>
<dbReference type="AlphaFoldDB" id="Q7RJU7"/>
<dbReference type="InterPro" id="IPR000504">
    <property type="entry name" value="RRM_dom"/>
</dbReference>
<dbReference type="InterPro" id="IPR035979">
    <property type="entry name" value="RBD_domain_sf"/>
</dbReference>
<dbReference type="PANTHER" id="PTHR32343">
    <property type="entry name" value="SERINE/ARGININE-RICH SPLICING FACTOR"/>
    <property type="match status" value="1"/>
</dbReference>
<proteinExistence type="predicted"/>
<feature type="domain" description="RRM" evidence="2">
    <location>
        <begin position="153"/>
        <end position="215"/>
    </location>
</feature>
<dbReference type="Pfam" id="PF00076">
    <property type="entry name" value="RRM_1"/>
    <property type="match status" value="2"/>
</dbReference>
<keyword evidence="1" id="KW-0694">RNA-binding</keyword>
<dbReference type="PROSITE" id="PS50102">
    <property type="entry name" value="RRM"/>
    <property type="match status" value="2"/>
</dbReference>
<evidence type="ECO:0000259" key="2">
    <source>
        <dbReference type="PROSITE" id="PS50102"/>
    </source>
</evidence>
<dbReference type="STRING" id="73239.Q7RJU7"/>
<comment type="caution">
    <text evidence="3">The sequence shown here is derived from an EMBL/GenBank/DDBJ whole genome shotgun (WGS) entry which is preliminary data.</text>
</comment>
<dbReference type="Gene3D" id="3.30.70.330">
    <property type="match status" value="2"/>
</dbReference>
<name>Q7RJU7_PLAYO</name>
<dbReference type="InParanoid" id="Q7RJU7"/>
<dbReference type="SUPFAM" id="SSF54928">
    <property type="entry name" value="RNA-binding domain, RBD"/>
    <property type="match status" value="2"/>
</dbReference>
<dbReference type="Proteomes" id="UP000008553">
    <property type="component" value="Unassembled WGS sequence"/>
</dbReference>
<dbReference type="EMBL" id="AABL01000893">
    <property type="protein sequence ID" value="EAA22699.1"/>
    <property type="molecule type" value="Genomic_DNA"/>
</dbReference>